<feature type="signal peptide" evidence="4">
    <location>
        <begin position="1"/>
        <end position="24"/>
    </location>
</feature>
<dbReference type="InterPro" id="IPR023346">
    <property type="entry name" value="Lysozyme-like_dom_sf"/>
</dbReference>
<feature type="domain" description="Transglycosylase SLT" evidence="5">
    <location>
        <begin position="492"/>
        <end position="592"/>
    </location>
</feature>
<accession>A0A4S3MAC7</accession>
<proteinExistence type="inferred from homology"/>
<evidence type="ECO:0000256" key="4">
    <source>
        <dbReference type="SAM" id="SignalP"/>
    </source>
</evidence>
<dbReference type="EMBL" id="SSMD01000004">
    <property type="protein sequence ID" value="THD74018.1"/>
    <property type="molecule type" value="Genomic_DNA"/>
</dbReference>
<dbReference type="Gene3D" id="1.25.20.10">
    <property type="entry name" value="Bacterial muramidases"/>
    <property type="match status" value="1"/>
</dbReference>
<dbReference type="GO" id="GO:0004553">
    <property type="term" value="F:hydrolase activity, hydrolyzing O-glycosyl compounds"/>
    <property type="evidence" value="ECO:0007669"/>
    <property type="project" value="InterPro"/>
</dbReference>
<name>A0A4S3MAC7_9RHOB</name>
<evidence type="ECO:0000256" key="1">
    <source>
        <dbReference type="ARBA" id="ARBA00007734"/>
    </source>
</evidence>
<keyword evidence="3 4" id="KW-0732">Signal</keyword>
<dbReference type="PROSITE" id="PS00922">
    <property type="entry name" value="TRANSGLYCOSYLASE"/>
    <property type="match status" value="1"/>
</dbReference>
<dbReference type="InterPro" id="IPR008258">
    <property type="entry name" value="Transglycosylase_SLT_dom_1"/>
</dbReference>
<dbReference type="GO" id="GO:0016020">
    <property type="term" value="C:membrane"/>
    <property type="evidence" value="ECO:0007669"/>
    <property type="project" value="InterPro"/>
</dbReference>
<comment type="similarity">
    <text evidence="1">Belongs to the transglycosylase Slt family.</text>
</comment>
<dbReference type="PANTHER" id="PTHR37423">
    <property type="entry name" value="SOLUBLE LYTIC MUREIN TRANSGLYCOSYLASE-RELATED"/>
    <property type="match status" value="1"/>
</dbReference>
<dbReference type="Proteomes" id="UP000306113">
    <property type="component" value="Unassembled WGS sequence"/>
</dbReference>
<dbReference type="SUPFAM" id="SSF53955">
    <property type="entry name" value="Lysozyme-like"/>
    <property type="match status" value="1"/>
</dbReference>
<protein>
    <submittedName>
        <fullName evidence="6">Lytic transglycosylase domain-containing protein</fullName>
    </submittedName>
</protein>
<gene>
    <name evidence="6" type="ORF">E7681_10455</name>
</gene>
<comment type="caution">
    <text evidence="6">The sequence shown here is derived from an EMBL/GenBank/DDBJ whole genome shotgun (WGS) entry which is preliminary data.</text>
</comment>
<evidence type="ECO:0000313" key="7">
    <source>
        <dbReference type="Proteomes" id="UP000306113"/>
    </source>
</evidence>
<dbReference type="OrthoDB" id="9815002at2"/>
<dbReference type="GO" id="GO:0000270">
    <property type="term" value="P:peptidoglycan metabolic process"/>
    <property type="evidence" value="ECO:0007669"/>
    <property type="project" value="InterPro"/>
</dbReference>
<dbReference type="CDD" id="cd13401">
    <property type="entry name" value="Slt70-like"/>
    <property type="match status" value="1"/>
</dbReference>
<comment type="similarity">
    <text evidence="2">Belongs to the virb1 family.</text>
</comment>
<dbReference type="Gene3D" id="1.10.530.10">
    <property type="match status" value="1"/>
</dbReference>
<sequence>MLRGFTLFLAICLGLAPIAGPARAEGPQPIASALEAARAGNWSNADAIAARAGPVGSALLTWTRLRAGEGSFAEVRAFLAAHPDWPGLSLMRKRAESGLAEASSSQVVAFFDGAAPQTGAGVLALAQALTAKGQTAEAEKMLVRAWQTMDLDADSHDALVAAFGKVLAPHHPQRMDMALWRGLKGDAEKMMPLVSEGWQALARARLGLRAQAKGVDGLIGAVPGKLQSDPGLAYERFLWRVRKGRADAVDLIIAQSTSAKALGRPEEWSGWRRYVVRDLMRDGQYDKAYRVASAHYMRSEDGYGYSDLEWLSGYLSLRFLKAPERALDHFQRFRASVETPISLGRAGYWIGRTQEALGDKEAAKHAYAEGAQFQTSFYGLLAAERGGVAFDASLAGTERFPDWRQAAFVKSEVYQAGILALNAGEVSLSEQFFTHLAEGLDRTGMGQLADMAEELKQPHLQVMIAKAAAQKGITIHAPYYALHPMRKMTLPVPVELALSIARRESEFDPSVISGAGAQGLMQLMPGTAAQMARELGVTHQASQVLSDWSYNATLGSAYLAKLADRFDGNVVMVAAGYNAGPSRPDQWIERFGDPRGGGVDVVDWIEMIPFTETQNYVMRVAESLPVYRARLGLNPHPVPFSRELVGATVRRR</sequence>
<dbReference type="AlphaFoldDB" id="A0A4S3MAC7"/>
<reference evidence="6 7" key="1">
    <citation type="submission" date="2019-04" db="EMBL/GenBank/DDBJ databases">
        <title>Draft genome sequence of Youngimonas vesicularis.</title>
        <authorList>
            <person name="Hameed A."/>
        </authorList>
    </citation>
    <scope>NUCLEOTIDE SEQUENCE [LARGE SCALE GENOMIC DNA]</scope>
    <source>
        <strain evidence="6 7">CC-AMW-E</strain>
    </source>
</reference>
<dbReference type="Pfam" id="PF01464">
    <property type="entry name" value="SLT"/>
    <property type="match status" value="1"/>
</dbReference>
<organism evidence="6 7">
    <name type="scientific">Thalassobius vesicularis</name>
    <dbReference type="NCBI Taxonomy" id="1294297"/>
    <lineage>
        <taxon>Bacteria</taxon>
        <taxon>Pseudomonadati</taxon>
        <taxon>Pseudomonadota</taxon>
        <taxon>Alphaproteobacteria</taxon>
        <taxon>Rhodobacterales</taxon>
        <taxon>Roseobacteraceae</taxon>
        <taxon>Thalassovita</taxon>
    </lineage>
</organism>
<dbReference type="RefSeq" id="WP_136339228.1">
    <property type="nucleotide sequence ID" value="NZ_SSMD01000004.1"/>
</dbReference>
<dbReference type="PANTHER" id="PTHR37423:SF2">
    <property type="entry name" value="MEMBRANE-BOUND LYTIC MUREIN TRANSGLYCOSYLASE C"/>
    <property type="match status" value="1"/>
</dbReference>
<dbReference type="InterPro" id="IPR008939">
    <property type="entry name" value="Lytic_TGlycosylase_superhlx_U"/>
</dbReference>
<evidence type="ECO:0000313" key="6">
    <source>
        <dbReference type="EMBL" id="THD74018.1"/>
    </source>
</evidence>
<evidence type="ECO:0000256" key="3">
    <source>
        <dbReference type="ARBA" id="ARBA00022729"/>
    </source>
</evidence>
<evidence type="ECO:0000256" key="2">
    <source>
        <dbReference type="ARBA" id="ARBA00009387"/>
    </source>
</evidence>
<dbReference type="InterPro" id="IPR000189">
    <property type="entry name" value="Transglyc_AS"/>
</dbReference>
<dbReference type="SUPFAM" id="SSF48435">
    <property type="entry name" value="Bacterial muramidases"/>
    <property type="match status" value="1"/>
</dbReference>
<feature type="chain" id="PRO_5020882378" evidence="4">
    <location>
        <begin position="25"/>
        <end position="652"/>
    </location>
</feature>
<dbReference type="GO" id="GO:0008933">
    <property type="term" value="F:peptidoglycan lytic transglycosylase activity"/>
    <property type="evidence" value="ECO:0007669"/>
    <property type="project" value="InterPro"/>
</dbReference>
<evidence type="ECO:0000259" key="5">
    <source>
        <dbReference type="Pfam" id="PF01464"/>
    </source>
</evidence>
<keyword evidence="7" id="KW-1185">Reference proteome</keyword>
<dbReference type="GO" id="GO:0042597">
    <property type="term" value="C:periplasmic space"/>
    <property type="evidence" value="ECO:0007669"/>
    <property type="project" value="InterPro"/>
</dbReference>